<dbReference type="EMBL" id="BJOD01000010">
    <property type="protein sequence ID" value="GED25092.1"/>
    <property type="molecule type" value="Genomic_DNA"/>
</dbReference>
<dbReference type="AlphaFoldDB" id="A0A3M8AK45"/>
<dbReference type="SUPFAM" id="SSF48452">
    <property type="entry name" value="TPR-like"/>
    <property type="match status" value="1"/>
</dbReference>
<name>A0A3M8AK45_9BACL</name>
<dbReference type="GeneID" id="82810471"/>
<dbReference type="GO" id="GO:0003677">
    <property type="term" value="F:DNA binding"/>
    <property type="evidence" value="ECO:0007669"/>
    <property type="project" value="InterPro"/>
</dbReference>
<dbReference type="Pfam" id="PF13443">
    <property type="entry name" value="HTH_26"/>
    <property type="match status" value="1"/>
</dbReference>
<evidence type="ECO:0000313" key="3">
    <source>
        <dbReference type="EMBL" id="RNB50987.1"/>
    </source>
</evidence>
<dbReference type="Proteomes" id="UP000317180">
    <property type="component" value="Unassembled WGS sequence"/>
</dbReference>
<protein>
    <submittedName>
        <fullName evidence="3">XRE family transcriptional regulator</fullName>
    </submittedName>
</protein>
<keyword evidence="5" id="KW-1185">Reference proteome</keyword>
<gene>
    <name evidence="2" type="ORF">BAG01nite_11940</name>
    <name evidence="3" type="ORF">EB820_20850</name>
</gene>
<dbReference type="InterPro" id="IPR010982">
    <property type="entry name" value="Lambda_DNA-bd_dom_sf"/>
</dbReference>
<dbReference type="CDD" id="cd00093">
    <property type="entry name" value="HTH_XRE"/>
    <property type="match status" value="1"/>
</dbReference>
<evidence type="ECO:0000313" key="2">
    <source>
        <dbReference type="EMBL" id="GED25092.1"/>
    </source>
</evidence>
<evidence type="ECO:0000313" key="4">
    <source>
        <dbReference type="Proteomes" id="UP000276178"/>
    </source>
</evidence>
<comment type="caution">
    <text evidence="3">The sequence shown here is derived from an EMBL/GenBank/DDBJ whole genome shotgun (WGS) entry which is preliminary data.</text>
</comment>
<proteinExistence type="predicted"/>
<dbReference type="InterPro" id="IPR001387">
    <property type="entry name" value="Cro/C1-type_HTH"/>
</dbReference>
<sequence>MGVMVQPSLRSEIERNLKLTGFTISKLSELTGINSGTLSTILNGNPPRPMTICQLDQLAIAFGHEPGWLYELYPEECITEDKFSRPRVIPYLARCAELGRQDCISETASKLLENPKNIRILFSVAEQLSEKGKLKESIPFYLLVIDNEKDSYANHFVMSQYRLFRAAEGMNSEEKFKAVIRFEPYRRRLPENHQLDALLHLAKICYTLRRWEDVGKYADELRELATIVYEDELRRRKNNKPSELPKTERPLILYYGQGYLLKAVALKNMGKYEESKIYTNGYADLSWFEIRDQESEAEVDKLRLWALANSYTLSMSMGNTEVLSDYLEFLSENPKEILPGLVTIIKSANEFGFPVESVLERFSEDIEGFRNAKGVIDKIHHLHFRYHLAVYLFKKGKYSEGLDETLRCLILTTASKDFDYFKSCIGMFWSHLQHASDEQKKIFQSVVDERSEKT</sequence>
<dbReference type="RefSeq" id="WP_122953301.1">
    <property type="nucleotide sequence ID" value="NZ_BJOD01000010.1"/>
</dbReference>
<dbReference type="Gene3D" id="1.25.40.10">
    <property type="entry name" value="Tetratricopeptide repeat domain"/>
    <property type="match status" value="1"/>
</dbReference>
<dbReference type="InterPro" id="IPR011990">
    <property type="entry name" value="TPR-like_helical_dom_sf"/>
</dbReference>
<dbReference type="Proteomes" id="UP000276178">
    <property type="component" value="Unassembled WGS sequence"/>
</dbReference>
<dbReference type="OrthoDB" id="2470416at2"/>
<evidence type="ECO:0000259" key="1">
    <source>
        <dbReference type="Pfam" id="PF13443"/>
    </source>
</evidence>
<feature type="domain" description="HTH cro/C1-type" evidence="1">
    <location>
        <begin position="17"/>
        <end position="75"/>
    </location>
</feature>
<reference evidence="2 5" key="2">
    <citation type="submission" date="2019-06" db="EMBL/GenBank/DDBJ databases">
        <title>Whole genome shotgun sequence of Brevibacillus agri NBRC 15538.</title>
        <authorList>
            <person name="Hosoyama A."/>
            <person name="Uohara A."/>
            <person name="Ohji S."/>
            <person name="Ichikawa N."/>
        </authorList>
    </citation>
    <scope>NUCLEOTIDE SEQUENCE [LARGE SCALE GENOMIC DNA]</scope>
    <source>
        <strain evidence="2 5">NBRC 15538</strain>
    </source>
</reference>
<reference evidence="3 4" key="1">
    <citation type="submission" date="2018-10" db="EMBL/GenBank/DDBJ databases">
        <title>Phylogenomics of Brevibacillus.</title>
        <authorList>
            <person name="Dunlap C."/>
        </authorList>
    </citation>
    <scope>NUCLEOTIDE SEQUENCE [LARGE SCALE GENOMIC DNA]</scope>
    <source>
        <strain evidence="3 4">NRRL NRS 1219</strain>
    </source>
</reference>
<dbReference type="SUPFAM" id="SSF47413">
    <property type="entry name" value="lambda repressor-like DNA-binding domains"/>
    <property type="match status" value="1"/>
</dbReference>
<dbReference type="EMBL" id="RHHN01000066">
    <property type="protein sequence ID" value="RNB50987.1"/>
    <property type="molecule type" value="Genomic_DNA"/>
</dbReference>
<accession>A0A3M8AK45</accession>
<evidence type="ECO:0000313" key="5">
    <source>
        <dbReference type="Proteomes" id="UP000317180"/>
    </source>
</evidence>
<organism evidence="3 4">
    <name type="scientific">Brevibacillus agri</name>
    <dbReference type="NCBI Taxonomy" id="51101"/>
    <lineage>
        <taxon>Bacteria</taxon>
        <taxon>Bacillati</taxon>
        <taxon>Bacillota</taxon>
        <taxon>Bacilli</taxon>
        <taxon>Bacillales</taxon>
        <taxon>Paenibacillaceae</taxon>
        <taxon>Brevibacillus</taxon>
    </lineage>
</organism>